<evidence type="ECO:0000313" key="2">
    <source>
        <dbReference type="Proteomes" id="UP000036367"/>
    </source>
</evidence>
<dbReference type="AlphaFoldDB" id="A0A0J1EIZ8"/>
<accession>A0A0J1EIZ8</accession>
<name>A0A0J1EIZ8_RHOIS</name>
<gene>
    <name evidence="1" type="ORF">RISK_002126</name>
</gene>
<dbReference type="EMBL" id="LECT01000017">
    <property type="protein sequence ID" value="KLU05494.1"/>
    <property type="molecule type" value="Genomic_DNA"/>
</dbReference>
<dbReference type="Proteomes" id="UP000036367">
    <property type="component" value="Unassembled WGS sequence"/>
</dbReference>
<proteinExistence type="predicted"/>
<keyword evidence="2" id="KW-1185">Reference proteome</keyword>
<sequence>MGFNPISEQGTPVKFRDGPAAVCHQRSSEVDLIVHFFYSAIVLVFAS</sequence>
<organism evidence="1 2">
    <name type="scientific">Rhodopirellula islandica</name>
    <dbReference type="NCBI Taxonomy" id="595434"/>
    <lineage>
        <taxon>Bacteria</taxon>
        <taxon>Pseudomonadati</taxon>
        <taxon>Planctomycetota</taxon>
        <taxon>Planctomycetia</taxon>
        <taxon>Pirellulales</taxon>
        <taxon>Pirellulaceae</taxon>
        <taxon>Rhodopirellula</taxon>
    </lineage>
</organism>
<reference evidence="1" key="1">
    <citation type="submission" date="2015-05" db="EMBL/GenBank/DDBJ databases">
        <title>Permanent draft genome of Rhodopirellula islandicus K833.</title>
        <authorList>
            <person name="Kizina J."/>
            <person name="Richter M."/>
            <person name="Glockner F.O."/>
            <person name="Harder J."/>
        </authorList>
    </citation>
    <scope>NUCLEOTIDE SEQUENCE [LARGE SCALE GENOMIC DNA]</scope>
    <source>
        <strain evidence="1">K833</strain>
    </source>
</reference>
<dbReference type="PATRIC" id="fig|595434.4.peg.2036"/>
<protein>
    <submittedName>
        <fullName evidence="1">Uncharacterized protein</fullName>
    </submittedName>
</protein>
<comment type="caution">
    <text evidence="1">The sequence shown here is derived from an EMBL/GenBank/DDBJ whole genome shotgun (WGS) entry which is preliminary data.</text>
</comment>
<evidence type="ECO:0000313" key="1">
    <source>
        <dbReference type="EMBL" id="KLU05494.1"/>
    </source>
</evidence>